<dbReference type="Pfam" id="PF00082">
    <property type="entry name" value="Peptidase_S8"/>
    <property type="match status" value="1"/>
</dbReference>
<dbReference type="InterPro" id="IPR023828">
    <property type="entry name" value="Peptidase_S8_Ser-AS"/>
</dbReference>
<dbReference type="EMBL" id="FNIA01000017">
    <property type="protein sequence ID" value="SDN14827.1"/>
    <property type="molecule type" value="Genomic_DNA"/>
</dbReference>
<dbReference type="PROSITE" id="PS00138">
    <property type="entry name" value="SUBTILASE_SER"/>
    <property type="match status" value="1"/>
</dbReference>
<dbReference type="InterPro" id="IPR022398">
    <property type="entry name" value="Peptidase_S8_His-AS"/>
</dbReference>
<evidence type="ECO:0000256" key="5">
    <source>
        <dbReference type="PIRSR" id="PIRSR615500-1"/>
    </source>
</evidence>
<dbReference type="PROSITE" id="PS51892">
    <property type="entry name" value="SUBTILASE"/>
    <property type="match status" value="1"/>
</dbReference>
<dbReference type="InterPro" id="IPR050131">
    <property type="entry name" value="Peptidase_S8_subtilisin-like"/>
</dbReference>
<evidence type="ECO:0000313" key="8">
    <source>
        <dbReference type="EMBL" id="SDN14827.1"/>
    </source>
</evidence>
<keyword evidence="9" id="KW-1185">Reference proteome</keyword>
<dbReference type="Gene3D" id="2.60.40.10">
    <property type="entry name" value="Immunoglobulins"/>
    <property type="match status" value="1"/>
</dbReference>
<name>A0A1G9Z0V6_9EURY</name>
<keyword evidence="3 6" id="KW-0378">Hydrolase</keyword>
<feature type="active site" description="Charge relay system" evidence="5 6">
    <location>
        <position position="199"/>
    </location>
</feature>
<dbReference type="PROSITE" id="PS51318">
    <property type="entry name" value="TAT"/>
    <property type="match status" value="1"/>
</dbReference>
<dbReference type="SUPFAM" id="SSF49299">
    <property type="entry name" value="PKD domain"/>
    <property type="match status" value="1"/>
</dbReference>
<feature type="active site" description="Charge relay system" evidence="5 6">
    <location>
        <position position="160"/>
    </location>
</feature>
<dbReference type="STRING" id="996166.SAMN05192554_11732"/>
<dbReference type="InterPro" id="IPR000601">
    <property type="entry name" value="PKD_dom"/>
</dbReference>
<dbReference type="AlphaFoldDB" id="A0A1G9Z0V6"/>
<evidence type="ECO:0000256" key="4">
    <source>
        <dbReference type="ARBA" id="ARBA00022825"/>
    </source>
</evidence>
<feature type="active site" description="Charge relay system" evidence="5 6">
    <location>
        <position position="352"/>
    </location>
</feature>
<dbReference type="SUPFAM" id="SSF52743">
    <property type="entry name" value="Subtilisin-like"/>
    <property type="match status" value="1"/>
</dbReference>
<proteinExistence type="inferred from homology"/>
<dbReference type="CDD" id="cd00146">
    <property type="entry name" value="PKD"/>
    <property type="match status" value="1"/>
</dbReference>
<evidence type="ECO:0000259" key="7">
    <source>
        <dbReference type="PROSITE" id="PS50093"/>
    </source>
</evidence>
<dbReference type="OrthoDB" id="27270at2157"/>
<dbReference type="NCBIfam" id="TIGR01409">
    <property type="entry name" value="TAT_signal_seq"/>
    <property type="match status" value="1"/>
</dbReference>
<dbReference type="PROSITE" id="PS00137">
    <property type="entry name" value="SUBTILASE_HIS"/>
    <property type="match status" value="1"/>
</dbReference>
<reference evidence="8 9" key="1">
    <citation type="submission" date="2016-10" db="EMBL/GenBank/DDBJ databases">
        <authorList>
            <person name="de Groot N.N."/>
        </authorList>
    </citation>
    <scope>NUCLEOTIDE SEQUENCE [LARGE SCALE GENOMIC DNA]</scope>
    <source>
        <strain evidence="9">EB21,IBRC-M 10013,KCTC 4048</strain>
    </source>
</reference>
<dbReference type="InterPro" id="IPR036852">
    <property type="entry name" value="Peptidase_S8/S53_dom_sf"/>
</dbReference>
<dbReference type="Pfam" id="PF18911">
    <property type="entry name" value="PKD_4"/>
    <property type="match status" value="1"/>
</dbReference>
<dbReference type="InterPro" id="IPR000209">
    <property type="entry name" value="Peptidase_S8/S53_dom"/>
</dbReference>
<gene>
    <name evidence="8" type="ORF">SAMN05192554_11732</name>
</gene>
<dbReference type="InterPro" id="IPR006311">
    <property type="entry name" value="TAT_signal"/>
</dbReference>
<dbReference type="PROSITE" id="PS50093">
    <property type="entry name" value="PKD"/>
    <property type="match status" value="1"/>
</dbReference>
<evidence type="ECO:0000256" key="2">
    <source>
        <dbReference type="ARBA" id="ARBA00022670"/>
    </source>
</evidence>
<dbReference type="GO" id="GO:0004252">
    <property type="term" value="F:serine-type endopeptidase activity"/>
    <property type="evidence" value="ECO:0007669"/>
    <property type="project" value="UniProtKB-UniRule"/>
</dbReference>
<comment type="similarity">
    <text evidence="1 6">Belongs to the peptidase S8 family.</text>
</comment>
<evidence type="ECO:0000256" key="1">
    <source>
        <dbReference type="ARBA" id="ARBA00011073"/>
    </source>
</evidence>
<feature type="domain" description="PKD" evidence="7">
    <location>
        <begin position="420"/>
        <end position="502"/>
    </location>
</feature>
<keyword evidence="4 6" id="KW-0720">Serine protease</keyword>
<keyword evidence="2 6" id="KW-0645">Protease</keyword>
<accession>A0A1G9Z0V6</accession>
<dbReference type="PANTHER" id="PTHR43806">
    <property type="entry name" value="PEPTIDASE S8"/>
    <property type="match status" value="1"/>
</dbReference>
<evidence type="ECO:0000256" key="3">
    <source>
        <dbReference type="ARBA" id="ARBA00022801"/>
    </source>
</evidence>
<dbReference type="PANTHER" id="PTHR43806:SF11">
    <property type="entry name" value="CEREVISIN-RELATED"/>
    <property type="match status" value="1"/>
</dbReference>
<dbReference type="Proteomes" id="UP000199370">
    <property type="component" value="Unassembled WGS sequence"/>
</dbReference>
<dbReference type="InterPro" id="IPR035986">
    <property type="entry name" value="PKD_dom_sf"/>
</dbReference>
<dbReference type="GO" id="GO:0006508">
    <property type="term" value="P:proteolysis"/>
    <property type="evidence" value="ECO:0007669"/>
    <property type="project" value="UniProtKB-KW"/>
</dbReference>
<sequence length="618" mass="63951">MTDDSSYDWGRRTFLKATGAVGAAAAFAGLSSATPTREPGARPNEILVGVTNTYSVADVASATANDERLPDEMSVTHENDDLSYMALSKPEVTTMSDDDILETLESLDHVRYAEFNETLHALAEPNDPRFGDQYAPQLVNAPAAWDTTFGSEDVTIAVIDQGVKYDHPDLSGQFGSNKGKDFVDSDGDPYPDSMADEYHGTHVAGIAAATTNNGDGIAGMSNSTLLSGRALSEQGSGSTSDIADAVQWAADQGADIVNMSLGGGGYTNTMKNAVSYAADNGVTIICASGNDSSGSVSYPAAYDECIAVGAIDENENLANFSNYGEKQDVVAPGVNILSAWTDSPYNSISGTSMACPAAAGVAALGLAANPGWSNTELRSQLKNTAVDVGLPENQQGAGRIDAANLVGDGGGGDPPENEAPTVSIDASSATVTVGQEVTFDGSGSSDSDGSISAYDWSFGDGATATGQTVTHTYSAAGDYSASLTVTDDDGASTTDSVAITVEPDDGGGSCGDESSTGSADGYLYGYYDSDDYTWTNDLQNPCQVTISLSGGNWSDFDLYVTTDGRTPSQYDYDKRSITPDSQEQVTLDDVSAGQEIGILVDSYSGSGSYTVNIEELGQ</sequence>
<dbReference type="SMART" id="SM00089">
    <property type="entry name" value="PKD"/>
    <property type="match status" value="1"/>
</dbReference>
<dbReference type="Gene3D" id="2.60.120.380">
    <property type="match status" value="1"/>
</dbReference>
<organism evidence="8 9">
    <name type="scientific">Haloarchaeobius iranensis</name>
    <dbReference type="NCBI Taxonomy" id="996166"/>
    <lineage>
        <taxon>Archaea</taxon>
        <taxon>Methanobacteriati</taxon>
        <taxon>Methanobacteriota</taxon>
        <taxon>Stenosarchaea group</taxon>
        <taxon>Halobacteria</taxon>
        <taxon>Halobacteriales</taxon>
        <taxon>Halorubellaceae</taxon>
        <taxon>Haloarchaeobius</taxon>
    </lineage>
</organism>
<dbReference type="RefSeq" id="WP_089734921.1">
    <property type="nucleotide sequence ID" value="NZ_FNIA01000017.1"/>
</dbReference>
<dbReference type="InterPro" id="IPR022409">
    <property type="entry name" value="PKD/Chitinase_dom"/>
</dbReference>
<dbReference type="PRINTS" id="PR00723">
    <property type="entry name" value="SUBTILISIN"/>
</dbReference>
<evidence type="ECO:0000313" key="9">
    <source>
        <dbReference type="Proteomes" id="UP000199370"/>
    </source>
</evidence>
<dbReference type="InterPro" id="IPR019546">
    <property type="entry name" value="TAT_signal_bac_arc"/>
</dbReference>
<evidence type="ECO:0000256" key="6">
    <source>
        <dbReference type="PROSITE-ProRule" id="PRU01240"/>
    </source>
</evidence>
<dbReference type="InterPro" id="IPR015500">
    <property type="entry name" value="Peptidase_S8_subtilisin-rel"/>
</dbReference>
<dbReference type="Gene3D" id="3.40.50.200">
    <property type="entry name" value="Peptidase S8/S53 domain"/>
    <property type="match status" value="1"/>
</dbReference>
<protein>
    <submittedName>
        <fullName evidence="8">Serine protease</fullName>
    </submittedName>
</protein>
<dbReference type="InterPro" id="IPR013783">
    <property type="entry name" value="Ig-like_fold"/>
</dbReference>